<evidence type="ECO:0000256" key="1">
    <source>
        <dbReference type="SAM" id="MobiDB-lite"/>
    </source>
</evidence>
<accession>A0A0A9G5H6</accession>
<feature type="region of interest" description="Disordered" evidence="1">
    <location>
        <begin position="1"/>
        <end position="25"/>
    </location>
</feature>
<dbReference type="AlphaFoldDB" id="A0A0A9G5H6"/>
<organism evidence="2">
    <name type="scientific">Arundo donax</name>
    <name type="common">Giant reed</name>
    <name type="synonym">Donax arundinaceus</name>
    <dbReference type="NCBI Taxonomy" id="35708"/>
    <lineage>
        <taxon>Eukaryota</taxon>
        <taxon>Viridiplantae</taxon>
        <taxon>Streptophyta</taxon>
        <taxon>Embryophyta</taxon>
        <taxon>Tracheophyta</taxon>
        <taxon>Spermatophyta</taxon>
        <taxon>Magnoliopsida</taxon>
        <taxon>Liliopsida</taxon>
        <taxon>Poales</taxon>
        <taxon>Poaceae</taxon>
        <taxon>PACMAD clade</taxon>
        <taxon>Arundinoideae</taxon>
        <taxon>Arundineae</taxon>
        <taxon>Arundo</taxon>
    </lineage>
</organism>
<name>A0A0A9G5H6_ARUDO</name>
<evidence type="ECO:0000313" key="2">
    <source>
        <dbReference type="EMBL" id="JAE17791.1"/>
    </source>
</evidence>
<protein>
    <submittedName>
        <fullName evidence="2">Uncharacterized protein</fullName>
    </submittedName>
</protein>
<proteinExistence type="predicted"/>
<dbReference type="EMBL" id="GBRH01186775">
    <property type="protein sequence ID" value="JAE11121.1"/>
    <property type="molecule type" value="Transcribed_RNA"/>
</dbReference>
<dbReference type="EMBL" id="GBRH01180105">
    <property type="protein sequence ID" value="JAE17791.1"/>
    <property type="molecule type" value="Transcribed_RNA"/>
</dbReference>
<reference evidence="2" key="1">
    <citation type="submission" date="2014-09" db="EMBL/GenBank/DDBJ databases">
        <authorList>
            <person name="Magalhaes I.L.F."/>
            <person name="Oliveira U."/>
            <person name="Santos F.R."/>
            <person name="Vidigal T.H.D.A."/>
            <person name="Brescovit A.D."/>
            <person name="Santos A.J."/>
        </authorList>
    </citation>
    <scope>NUCLEOTIDE SEQUENCE</scope>
    <source>
        <tissue evidence="2">Shoot tissue taken approximately 20 cm above the soil surface</tissue>
    </source>
</reference>
<sequence length="72" mass="7860">MSENSIQGGWVQSDARSSRFERGDAQSDVRGAPFMLLGLDLAVSPASFDLMARHCRVWVSNVNLHLQAGVLT</sequence>
<feature type="compositionally biased region" description="Basic and acidic residues" evidence="1">
    <location>
        <begin position="16"/>
        <end position="25"/>
    </location>
</feature>
<reference evidence="2" key="2">
    <citation type="journal article" date="2015" name="Data Brief">
        <title>Shoot transcriptome of the giant reed, Arundo donax.</title>
        <authorList>
            <person name="Barrero R.A."/>
            <person name="Guerrero F.D."/>
            <person name="Moolhuijzen P."/>
            <person name="Goolsby J.A."/>
            <person name="Tidwell J."/>
            <person name="Bellgard S.E."/>
            <person name="Bellgard M.I."/>
        </authorList>
    </citation>
    <scope>NUCLEOTIDE SEQUENCE</scope>
    <source>
        <tissue evidence="2">Shoot tissue taken approximately 20 cm above the soil surface</tissue>
    </source>
</reference>